<evidence type="ECO:0000259" key="3">
    <source>
        <dbReference type="Pfam" id="PF13360"/>
    </source>
</evidence>
<accession>A0ABW7Z4Z9</accession>
<comment type="caution">
    <text evidence="4">The sequence shown here is derived from an EMBL/GenBank/DDBJ whole genome shotgun (WGS) entry which is preliminary data.</text>
</comment>
<dbReference type="PANTHER" id="PTHR34512:SF30">
    <property type="entry name" value="OUTER MEMBRANE PROTEIN ASSEMBLY FACTOR BAMB"/>
    <property type="match status" value="1"/>
</dbReference>
<dbReference type="SMART" id="SM00564">
    <property type="entry name" value="PQQ"/>
    <property type="match status" value="3"/>
</dbReference>
<dbReference type="Pfam" id="PF13360">
    <property type="entry name" value="PQQ_2"/>
    <property type="match status" value="1"/>
</dbReference>
<dbReference type="PROSITE" id="PS51257">
    <property type="entry name" value="PROKAR_LIPOPROTEIN"/>
    <property type="match status" value="1"/>
</dbReference>
<feature type="signal peptide" evidence="2">
    <location>
        <begin position="1"/>
        <end position="19"/>
    </location>
</feature>
<name>A0ABW7Z4Z9_9ACTN</name>
<evidence type="ECO:0000313" key="5">
    <source>
        <dbReference type="Proteomes" id="UP001612741"/>
    </source>
</evidence>
<dbReference type="EMBL" id="JBITGY010000011">
    <property type="protein sequence ID" value="MFI6503241.1"/>
    <property type="molecule type" value="Genomic_DNA"/>
</dbReference>
<dbReference type="Gene3D" id="2.130.10.10">
    <property type="entry name" value="YVTN repeat-like/Quinoprotein amine dehydrogenase"/>
    <property type="match status" value="1"/>
</dbReference>
<feature type="chain" id="PRO_5047031787" evidence="2">
    <location>
        <begin position="20"/>
        <end position="470"/>
    </location>
</feature>
<dbReference type="SUPFAM" id="SSF50998">
    <property type="entry name" value="Quinoprotein alcohol dehydrogenase-like"/>
    <property type="match status" value="1"/>
</dbReference>
<reference evidence="4 5" key="1">
    <citation type="submission" date="2024-10" db="EMBL/GenBank/DDBJ databases">
        <title>The Natural Products Discovery Center: Release of the First 8490 Sequenced Strains for Exploring Actinobacteria Biosynthetic Diversity.</title>
        <authorList>
            <person name="Kalkreuter E."/>
            <person name="Kautsar S.A."/>
            <person name="Yang D."/>
            <person name="Bader C.D."/>
            <person name="Teijaro C.N."/>
            <person name="Fluegel L."/>
            <person name="Davis C.M."/>
            <person name="Simpson J.R."/>
            <person name="Lauterbach L."/>
            <person name="Steele A.D."/>
            <person name="Gui C."/>
            <person name="Meng S."/>
            <person name="Li G."/>
            <person name="Viehrig K."/>
            <person name="Ye F."/>
            <person name="Su P."/>
            <person name="Kiefer A.F."/>
            <person name="Nichols A."/>
            <person name="Cepeda A.J."/>
            <person name="Yan W."/>
            <person name="Fan B."/>
            <person name="Jiang Y."/>
            <person name="Adhikari A."/>
            <person name="Zheng C.-J."/>
            <person name="Schuster L."/>
            <person name="Cowan T.M."/>
            <person name="Smanski M.J."/>
            <person name="Chevrette M.G."/>
            <person name="De Carvalho L.P.S."/>
            <person name="Shen B."/>
        </authorList>
    </citation>
    <scope>NUCLEOTIDE SEQUENCE [LARGE SCALE GENOMIC DNA]</scope>
    <source>
        <strain evidence="4 5">NPDC050545</strain>
    </source>
</reference>
<keyword evidence="5" id="KW-1185">Reference proteome</keyword>
<evidence type="ECO:0000256" key="1">
    <source>
        <dbReference type="SAM" id="MobiDB-lite"/>
    </source>
</evidence>
<feature type="domain" description="Pyrrolo-quinoline quinone repeat" evidence="3">
    <location>
        <begin position="233"/>
        <end position="428"/>
    </location>
</feature>
<evidence type="ECO:0000313" key="4">
    <source>
        <dbReference type="EMBL" id="MFI6503241.1"/>
    </source>
</evidence>
<dbReference type="PANTHER" id="PTHR34512">
    <property type="entry name" value="CELL SURFACE PROTEIN"/>
    <property type="match status" value="1"/>
</dbReference>
<protein>
    <submittedName>
        <fullName evidence="4">PQQ-binding-like beta-propeller repeat protein</fullName>
    </submittedName>
</protein>
<feature type="compositionally biased region" description="Low complexity" evidence="1">
    <location>
        <begin position="49"/>
        <end position="63"/>
    </location>
</feature>
<proteinExistence type="predicted"/>
<dbReference type="InterPro" id="IPR002372">
    <property type="entry name" value="PQQ_rpt_dom"/>
</dbReference>
<dbReference type="RefSeq" id="WP_397089029.1">
    <property type="nucleotide sequence ID" value="NZ_JBITGY010000011.1"/>
</dbReference>
<keyword evidence="2" id="KW-0732">Signal</keyword>
<sequence length="470" mass="46875">MRGVWAAGAALAVAMGAVSCGTSQNTAIEPLRMSCSGGGQAAPELPREAGSPGAAPAATSVSGPPVPVGPDGLAVGVFSGAPGTLDVIGQKTGELRRISLATGDLAWTAALGAGFAGARLGPVPGYAATAVYGDGRVAVVDGGGRTVVECSVTGVKPGGLVTAGEAGGDGRLPDGGQLVAGAGGAVLVSVARAIERGSRGLIGDFEQGPVERVTDQRVRVNATADGRVLLDRRAAAHAVAGKRLYVADSGTVSAFELGTGRELWSVRVPVRFADVTGGLDPSALRTDRIVTDGERVFVQGDGLAVLDPATGRVLWQARLKGRLTGVRAWGGDQVLARTEDGFALLGSGGSVWEAPQAADAVLGPVPAEGEVLGLAVGGPGAYTFDARGKTTELNVPGQVGAAAGRTAYVGGEDGVSAVDVPTGRVVWRAPLPRAGDALYGLHAAGRGVCAQVTDQPGDGTRLVCYRATED</sequence>
<dbReference type="Proteomes" id="UP001612741">
    <property type="component" value="Unassembled WGS sequence"/>
</dbReference>
<feature type="region of interest" description="Disordered" evidence="1">
    <location>
        <begin position="35"/>
        <end position="63"/>
    </location>
</feature>
<dbReference type="InterPro" id="IPR018391">
    <property type="entry name" value="PQQ_b-propeller_rpt"/>
</dbReference>
<evidence type="ECO:0000256" key="2">
    <source>
        <dbReference type="SAM" id="SignalP"/>
    </source>
</evidence>
<organism evidence="4 5">
    <name type="scientific">Nonomuraea typhae</name>
    <dbReference type="NCBI Taxonomy" id="2603600"/>
    <lineage>
        <taxon>Bacteria</taxon>
        <taxon>Bacillati</taxon>
        <taxon>Actinomycetota</taxon>
        <taxon>Actinomycetes</taxon>
        <taxon>Streptosporangiales</taxon>
        <taxon>Streptosporangiaceae</taxon>
        <taxon>Nonomuraea</taxon>
    </lineage>
</organism>
<dbReference type="InterPro" id="IPR011047">
    <property type="entry name" value="Quinoprotein_ADH-like_sf"/>
</dbReference>
<dbReference type="InterPro" id="IPR015943">
    <property type="entry name" value="WD40/YVTN_repeat-like_dom_sf"/>
</dbReference>
<gene>
    <name evidence="4" type="ORF">ACIBG2_38070</name>
</gene>